<keyword evidence="3" id="KW-1185">Reference proteome</keyword>
<reference evidence="2 3" key="1">
    <citation type="submission" date="2020-08" db="EMBL/GenBank/DDBJ databases">
        <authorList>
            <person name="Liu C."/>
            <person name="Sun Q."/>
        </authorList>
    </citation>
    <scope>NUCLEOTIDE SEQUENCE [LARGE SCALE GENOMIC DNA]</scope>
    <source>
        <strain evidence="2 3">NSJ-22</strain>
    </source>
</reference>
<feature type="chain" id="PRO_5047054763" description="Lipoprotein" evidence="1">
    <location>
        <begin position="22"/>
        <end position="173"/>
    </location>
</feature>
<dbReference type="Proteomes" id="UP000603474">
    <property type="component" value="Unassembled WGS sequence"/>
</dbReference>
<accession>A0ABR7KCX3</accession>
<name>A0ABR7KCX3_9FIRM</name>
<dbReference type="PROSITE" id="PS51257">
    <property type="entry name" value="PROKAR_LIPOPROTEIN"/>
    <property type="match status" value="1"/>
</dbReference>
<sequence length="173" mass="20164">MKILWLIALLLTSGCSTRANSNYIAQEVRTFYSGMLNGEEISITCEDRDYKTAFFKEMNKNLHKKEFKDIDSYVVKKNLDIAYTMKKDNKIMRCYHGNMKTGENASLKYFLTISVPNNDLSSPRVEKSTFTFSNKRKVAISIDVNQDNHYCYAVVKDTKTAKTYKEFKYRFDS</sequence>
<gene>
    <name evidence="2" type="ORF">H8909_10080</name>
</gene>
<evidence type="ECO:0000313" key="3">
    <source>
        <dbReference type="Proteomes" id="UP000603474"/>
    </source>
</evidence>
<dbReference type="EMBL" id="JACRWG010000048">
    <property type="protein sequence ID" value="MBC6010579.1"/>
    <property type="molecule type" value="Genomic_DNA"/>
</dbReference>
<organism evidence="2 3">
    <name type="scientific">Catenibacterium faecis</name>
    <dbReference type="NCBI Taxonomy" id="2764323"/>
    <lineage>
        <taxon>Bacteria</taxon>
        <taxon>Bacillati</taxon>
        <taxon>Bacillota</taxon>
        <taxon>Erysipelotrichia</taxon>
        <taxon>Erysipelotrichales</taxon>
        <taxon>Coprobacillaceae</taxon>
        <taxon>Catenibacterium</taxon>
    </lineage>
</organism>
<feature type="signal peptide" evidence="1">
    <location>
        <begin position="1"/>
        <end position="21"/>
    </location>
</feature>
<comment type="caution">
    <text evidence="2">The sequence shown here is derived from an EMBL/GenBank/DDBJ whole genome shotgun (WGS) entry which is preliminary data.</text>
</comment>
<evidence type="ECO:0008006" key="4">
    <source>
        <dbReference type="Google" id="ProtNLM"/>
    </source>
</evidence>
<proteinExistence type="predicted"/>
<evidence type="ECO:0000256" key="1">
    <source>
        <dbReference type="SAM" id="SignalP"/>
    </source>
</evidence>
<evidence type="ECO:0000313" key="2">
    <source>
        <dbReference type="EMBL" id="MBC6010579.1"/>
    </source>
</evidence>
<keyword evidence="1" id="KW-0732">Signal</keyword>
<dbReference type="RefSeq" id="WP_187012739.1">
    <property type="nucleotide sequence ID" value="NZ_JACRWG010000048.1"/>
</dbReference>
<protein>
    <recommendedName>
        <fullName evidence="4">Lipoprotein</fullName>
    </recommendedName>
</protein>